<sequence length="67" mass="6643">MPLTKLDVKGIKDGTDGQLITWDTSAIADTVATGGATQVLTAQGAGAKPVFQDIVDNAAAMALALGG</sequence>
<dbReference type="EMBL" id="UINC01059090">
    <property type="protein sequence ID" value="SVB82105.1"/>
    <property type="molecule type" value="Genomic_DNA"/>
</dbReference>
<name>A0A382H4P4_9ZZZZ</name>
<proteinExistence type="predicted"/>
<organism evidence="1">
    <name type="scientific">marine metagenome</name>
    <dbReference type="NCBI Taxonomy" id="408172"/>
    <lineage>
        <taxon>unclassified sequences</taxon>
        <taxon>metagenomes</taxon>
        <taxon>ecological metagenomes</taxon>
    </lineage>
</organism>
<evidence type="ECO:0000313" key="1">
    <source>
        <dbReference type="EMBL" id="SVB82105.1"/>
    </source>
</evidence>
<gene>
    <name evidence="1" type="ORF">METZ01_LOCUS234959</name>
</gene>
<protein>
    <submittedName>
        <fullName evidence="1">Uncharacterized protein</fullName>
    </submittedName>
</protein>
<accession>A0A382H4P4</accession>
<reference evidence="1" key="1">
    <citation type="submission" date="2018-05" db="EMBL/GenBank/DDBJ databases">
        <authorList>
            <person name="Lanie J.A."/>
            <person name="Ng W.-L."/>
            <person name="Kazmierczak K.M."/>
            <person name="Andrzejewski T.M."/>
            <person name="Davidsen T.M."/>
            <person name="Wayne K.J."/>
            <person name="Tettelin H."/>
            <person name="Glass J.I."/>
            <person name="Rusch D."/>
            <person name="Podicherti R."/>
            <person name="Tsui H.-C.T."/>
            <person name="Winkler M.E."/>
        </authorList>
    </citation>
    <scope>NUCLEOTIDE SEQUENCE</scope>
</reference>
<dbReference type="AlphaFoldDB" id="A0A382H4P4"/>